<comment type="similarity">
    <text evidence="1">Belongs to the glycosyltransferase 2 family.</text>
</comment>
<dbReference type="FunFam" id="3.90.550.10:FF:000122">
    <property type="entry name" value="Dolichol-phosphate mannosyltransferase subunit 1"/>
    <property type="match status" value="1"/>
</dbReference>
<name>W8VPP0_9FLAO</name>
<dbReference type="PANTHER" id="PTHR43398:SF1">
    <property type="entry name" value="DOLICHOL-PHOSPHATE MANNOSYLTRANSFERASE SUBUNIT 1"/>
    <property type="match status" value="1"/>
</dbReference>
<dbReference type="OrthoDB" id="9810303at2"/>
<proteinExistence type="inferred from homology"/>
<dbReference type="STRING" id="1454201.NMS_1145"/>
<organism evidence="5 6">
    <name type="scientific">Nonlabens marinus S1-08</name>
    <dbReference type="NCBI Taxonomy" id="1454201"/>
    <lineage>
        <taxon>Bacteria</taxon>
        <taxon>Pseudomonadati</taxon>
        <taxon>Bacteroidota</taxon>
        <taxon>Flavobacteriia</taxon>
        <taxon>Flavobacteriales</taxon>
        <taxon>Flavobacteriaceae</taxon>
        <taxon>Nonlabens</taxon>
    </lineage>
</organism>
<dbReference type="GO" id="GO:0016020">
    <property type="term" value="C:membrane"/>
    <property type="evidence" value="ECO:0007669"/>
    <property type="project" value="GOC"/>
</dbReference>
<keyword evidence="3 5" id="KW-0808">Transferase</keyword>
<dbReference type="HOGENOM" id="CLU_033536_13_0_10"/>
<accession>W8VPP0</accession>
<evidence type="ECO:0000259" key="4">
    <source>
        <dbReference type="Pfam" id="PF00535"/>
    </source>
</evidence>
<dbReference type="EMBL" id="AP014548">
    <property type="protein sequence ID" value="BAO55154.1"/>
    <property type="molecule type" value="Genomic_DNA"/>
</dbReference>
<dbReference type="InterPro" id="IPR029044">
    <property type="entry name" value="Nucleotide-diphossugar_trans"/>
</dbReference>
<evidence type="ECO:0000256" key="3">
    <source>
        <dbReference type="ARBA" id="ARBA00022679"/>
    </source>
</evidence>
<dbReference type="KEGG" id="nmf:NMS_1145"/>
<dbReference type="AlphaFoldDB" id="W8VPP0"/>
<dbReference type="Gene3D" id="3.90.550.10">
    <property type="entry name" value="Spore Coat Polysaccharide Biosynthesis Protein SpsA, Chain A"/>
    <property type="match status" value="1"/>
</dbReference>
<sequence>MDNTLVIIPTYKESENITLMIDTVLGDYPDIHLLVVDDNSPDGTGNQVTEKMQEYPERLFLETRLKKQGLGTAYIHGFKWALKKQYEYVFEMDADFSHNPKDIQLLYEACSLHGADLAIGSRYVRGVNVVNWPMSRVLLSYVASKYVRLITRMDIHDTTAGFKCYRVSLLRKLDLDKIKFVGYAFQIEMKFKAYLLKAKIIEVPVIFTDRSRGQSKMSSGIINEAVTGILSMKLKSLFGRLEL</sequence>
<gene>
    <name evidence="5" type="ORF">NMS_1145</name>
</gene>
<dbReference type="InterPro" id="IPR001173">
    <property type="entry name" value="Glyco_trans_2-like"/>
</dbReference>
<keyword evidence="6" id="KW-1185">Reference proteome</keyword>
<dbReference type="InterPro" id="IPR039528">
    <property type="entry name" value="DPM1-like"/>
</dbReference>
<evidence type="ECO:0000256" key="2">
    <source>
        <dbReference type="ARBA" id="ARBA00022676"/>
    </source>
</evidence>
<evidence type="ECO:0000256" key="1">
    <source>
        <dbReference type="ARBA" id="ARBA00006739"/>
    </source>
</evidence>
<dbReference type="SUPFAM" id="SSF53448">
    <property type="entry name" value="Nucleotide-diphospho-sugar transferases"/>
    <property type="match status" value="1"/>
</dbReference>
<dbReference type="CDD" id="cd06442">
    <property type="entry name" value="DPM1_like"/>
    <property type="match status" value="1"/>
</dbReference>
<dbReference type="GO" id="GO:0009247">
    <property type="term" value="P:glycolipid biosynthetic process"/>
    <property type="evidence" value="ECO:0007669"/>
    <property type="project" value="TreeGrafter"/>
</dbReference>
<dbReference type="GO" id="GO:0004582">
    <property type="term" value="F:dolichyl-phosphate beta-D-mannosyltransferase activity"/>
    <property type="evidence" value="ECO:0007669"/>
    <property type="project" value="InterPro"/>
</dbReference>
<keyword evidence="2 5" id="KW-0328">Glycosyltransferase</keyword>
<dbReference type="PANTHER" id="PTHR43398">
    <property type="entry name" value="DOLICHOL-PHOSPHATE MANNOSYLTRANSFERASE SUBUNIT 1"/>
    <property type="match status" value="1"/>
</dbReference>
<dbReference type="Pfam" id="PF00535">
    <property type="entry name" value="Glycos_transf_2"/>
    <property type="match status" value="1"/>
</dbReference>
<feature type="domain" description="Glycosyltransferase 2-like" evidence="4">
    <location>
        <begin position="6"/>
        <end position="173"/>
    </location>
</feature>
<dbReference type="Proteomes" id="UP000031760">
    <property type="component" value="Chromosome"/>
</dbReference>
<evidence type="ECO:0000313" key="6">
    <source>
        <dbReference type="Proteomes" id="UP000031760"/>
    </source>
</evidence>
<dbReference type="RefSeq" id="WP_041495810.1">
    <property type="nucleotide sequence ID" value="NZ_AP014548.1"/>
</dbReference>
<evidence type="ECO:0000313" key="5">
    <source>
        <dbReference type="EMBL" id="BAO55154.1"/>
    </source>
</evidence>
<protein>
    <submittedName>
        <fullName evidence="5">Dolichol-phosphate mannosyltransferase</fullName>
    </submittedName>
</protein>
<reference evidence="5 6" key="1">
    <citation type="journal article" date="2014" name="Proc. Natl. Acad. Sci. U.S.A.">
        <title>Functional characterization of flavobacteria rhodopsins reveals a unique class of light-driven chloride pump in bacteria.</title>
        <authorList>
            <person name="Yoshizawa S."/>
            <person name="Kumagai Y."/>
            <person name="Kim H."/>
            <person name="Ogura Y."/>
            <person name="Hayashi T."/>
            <person name="Iwasaki W."/>
            <person name="DeLong E.F."/>
            <person name="Kogure K."/>
        </authorList>
    </citation>
    <scope>NUCLEOTIDE SEQUENCE [LARGE SCALE GENOMIC DNA]</scope>
    <source>
        <strain evidence="5 6">S1-08</strain>
    </source>
</reference>